<feature type="compositionally biased region" description="Polar residues" evidence="6">
    <location>
        <begin position="238"/>
        <end position="248"/>
    </location>
</feature>
<evidence type="ECO:0000256" key="3">
    <source>
        <dbReference type="ARBA" id="ARBA00022729"/>
    </source>
</evidence>
<evidence type="ECO:0000256" key="4">
    <source>
        <dbReference type="ARBA" id="ARBA00023136"/>
    </source>
</evidence>
<keyword evidence="5" id="KW-1015">Disulfide bond</keyword>
<evidence type="ECO:0000256" key="2">
    <source>
        <dbReference type="ARBA" id="ARBA00022692"/>
    </source>
</evidence>
<sequence>MWASDFQPWFALLAQPRPSFVLWLGLEWRPCAMHGHCTIPPGSPTPCLHLVGSGQRRKRKSGGSRRLEDAGAGSELTGSIKRGLCEEKMNLLLLFLLLFQLAGSSALIAVSNAVSGPVRGSLTVQCRYGPRWKTYSKWWCRGAEWSYCRILVQTNGSEQKKKGDRVSIKDNHKSRTFTVTMEELRWNDADTYWCGIERSGTDLGVKVKVTIDPVSTTTTTTTSTTMSTTPAETKGPRTVTSHHSNGRTPRSGVPRLETPGLQVKSANFMKLSILIPLMLAVLLLLLVTASLLALRKMKQQKRAAGISPEQVLQPPEGDLCYANLALEPTSTSHNSSQKKACTKSSSSALGDQQEVEYVTMAPFWKEDISYAALSWEPLNQESTYYNMNYHVAQVPSRSHEEPMEYSSIRRS</sequence>
<evidence type="ECO:0000256" key="5">
    <source>
        <dbReference type="ARBA" id="ARBA00023157"/>
    </source>
</evidence>
<gene>
    <name evidence="10" type="primary">CD300LF</name>
</gene>
<feature type="region of interest" description="Disordered" evidence="6">
    <location>
        <begin position="217"/>
        <end position="257"/>
    </location>
</feature>
<dbReference type="GeneID" id="112814388"/>
<dbReference type="CTD" id="146722"/>
<dbReference type="InParanoid" id="A0A3Q7N3E9"/>
<dbReference type="PANTHER" id="PTHR11860">
    <property type="entry name" value="POLYMERIC-IMMUNOGLOBULIN RECEPTOR"/>
    <property type="match status" value="1"/>
</dbReference>
<proteinExistence type="predicted"/>
<organism evidence="9 10">
    <name type="scientific">Callorhinus ursinus</name>
    <name type="common">Northern fur seal</name>
    <dbReference type="NCBI Taxonomy" id="34884"/>
    <lineage>
        <taxon>Eukaryota</taxon>
        <taxon>Metazoa</taxon>
        <taxon>Chordata</taxon>
        <taxon>Craniata</taxon>
        <taxon>Vertebrata</taxon>
        <taxon>Euteleostomi</taxon>
        <taxon>Mammalia</taxon>
        <taxon>Eutheria</taxon>
        <taxon>Laurasiatheria</taxon>
        <taxon>Carnivora</taxon>
        <taxon>Caniformia</taxon>
        <taxon>Pinnipedia</taxon>
        <taxon>Otariidae</taxon>
        <taxon>Callorhinus</taxon>
    </lineage>
</organism>
<feature type="domain" description="Immunoglobulin" evidence="8">
    <location>
        <begin position="111"/>
        <end position="210"/>
    </location>
</feature>
<dbReference type="FunFam" id="2.60.40.10:FF:000370">
    <property type="entry name" value="CMRF35-like molecule 1"/>
    <property type="match status" value="1"/>
</dbReference>
<dbReference type="SUPFAM" id="SSF48726">
    <property type="entry name" value="Immunoglobulin"/>
    <property type="match status" value="1"/>
</dbReference>
<dbReference type="PANTHER" id="PTHR11860:SF114">
    <property type="entry name" value="IMMUNOGLOBULIN V-SET DOMAIN-CONTAINING PROTEIN"/>
    <property type="match status" value="1"/>
</dbReference>
<comment type="subcellular location">
    <subcellularLocation>
        <location evidence="1">Membrane</location>
    </subcellularLocation>
</comment>
<evidence type="ECO:0000313" key="10">
    <source>
        <dbReference type="RefSeq" id="XP_025715693.1"/>
    </source>
</evidence>
<protein>
    <submittedName>
        <fullName evidence="10">CMRF35-like molecule 1 isoform X1</fullName>
    </submittedName>
</protein>
<evidence type="ECO:0000259" key="8">
    <source>
        <dbReference type="SMART" id="SM00409"/>
    </source>
</evidence>
<dbReference type="AlphaFoldDB" id="A0A3Q7N3E9"/>
<dbReference type="SMART" id="SM00409">
    <property type="entry name" value="IG"/>
    <property type="match status" value="1"/>
</dbReference>
<evidence type="ECO:0000256" key="1">
    <source>
        <dbReference type="ARBA" id="ARBA00004370"/>
    </source>
</evidence>
<dbReference type="Proteomes" id="UP000286641">
    <property type="component" value="Unplaced"/>
</dbReference>
<dbReference type="InterPro" id="IPR036179">
    <property type="entry name" value="Ig-like_dom_sf"/>
</dbReference>
<keyword evidence="2 7" id="KW-0812">Transmembrane</keyword>
<keyword evidence="3" id="KW-0732">Signal</keyword>
<accession>A0A3Q7N3E9</accession>
<dbReference type="InterPro" id="IPR013783">
    <property type="entry name" value="Ig-like_fold"/>
</dbReference>
<keyword evidence="9" id="KW-1185">Reference proteome</keyword>
<dbReference type="InterPro" id="IPR050671">
    <property type="entry name" value="CD300_family_receptors"/>
</dbReference>
<dbReference type="CDD" id="cd05716">
    <property type="entry name" value="IgV_pIgR_like"/>
    <property type="match status" value="1"/>
</dbReference>
<reference key="1">
    <citation type="submission" date="2019-01" db="UniProtKB">
        <authorList>
            <consortium name="RefSeq"/>
        </authorList>
    </citation>
    <scope>IDENTIFICATION</scope>
</reference>
<evidence type="ECO:0000256" key="7">
    <source>
        <dbReference type="SAM" id="Phobius"/>
    </source>
</evidence>
<dbReference type="GO" id="GO:0005886">
    <property type="term" value="C:plasma membrane"/>
    <property type="evidence" value="ECO:0007669"/>
    <property type="project" value="TreeGrafter"/>
</dbReference>
<feature type="compositionally biased region" description="Low complexity" evidence="6">
    <location>
        <begin position="217"/>
        <end position="229"/>
    </location>
</feature>
<name>A0A3Q7N3E9_CALUR</name>
<evidence type="ECO:0000256" key="6">
    <source>
        <dbReference type="SAM" id="MobiDB-lite"/>
    </source>
</evidence>
<dbReference type="InterPro" id="IPR013106">
    <property type="entry name" value="Ig_V-set"/>
</dbReference>
<dbReference type="Pfam" id="PF07686">
    <property type="entry name" value="V-set"/>
    <property type="match status" value="1"/>
</dbReference>
<reference evidence="10" key="2">
    <citation type="submission" date="2025-08" db="UniProtKB">
        <authorList>
            <consortium name="RefSeq"/>
        </authorList>
    </citation>
    <scope>IDENTIFICATION</scope>
    <source>
        <tissue evidence="10">Blood</tissue>
    </source>
</reference>
<dbReference type="Pfam" id="PF15330">
    <property type="entry name" value="SIT"/>
    <property type="match status" value="1"/>
</dbReference>
<keyword evidence="4 7" id="KW-0472">Membrane</keyword>
<evidence type="ECO:0000313" key="9">
    <source>
        <dbReference type="Proteomes" id="UP000286641"/>
    </source>
</evidence>
<feature type="transmembrane region" description="Helical" evidence="7">
    <location>
        <begin position="91"/>
        <end position="114"/>
    </location>
</feature>
<feature type="transmembrane region" description="Helical" evidence="7">
    <location>
        <begin position="273"/>
        <end position="294"/>
    </location>
</feature>
<dbReference type="GO" id="GO:0004888">
    <property type="term" value="F:transmembrane signaling receptor activity"/>
    <property type="evidence" value="ECO:0007669"/>
    <property type="project" value="TreeGrafter"/>
</dbReference>
<dbReference type="InterPro" id="IPR003599">
    <property type="entry name" value="Ig_sub"/>
</dbReference>
<dbReference type="RefSeq" id="XP_025715693.1">
    <property type="nucleotide sequence ID" value="XM_025859908.1"/>
</dbReference>
<keyword evidence="7" id="KW-1133">Transmembrane helix</keyword>
<dbReference type="Gene3D" id="2.60.40.10">
    <property type="entry name" value="Immunoglobulins"/>
    <property type="match status" value="1"/>
</dbReference>